<evidence type="ECO:0000256" key="6">
    <source>
        <dbReference type="ARBA" id="ARBA00023136"/>
    </source>
</evidence>
<comment type="similarity">
    <text evidence="9">Belongs to the PpiD chaperone family.</text>
</comment>
<comment type="caution">
    <text evidence="15">The sequence shown here is derived from an EMBL/GenBank/DDBJ whole genome shotgun (WGS) entry which is preliminary data.</text>
</comment>
<keyword evidence="12" id="KW-0697">Rotamase</keyword>
<dbReference type="InterPro" id="IPR027304">
    <property type="entry name" value="Trigger_fact/SurA_dom_sf"/>
</dbReference>
<keyword evidence="16" id="KW-1185">Reference proteome</keyword>
<evidence type="ECO:0000256" key="8">
    <source>
        <dbReference type="ARBA" id="ARBA00023235"/>
    </source>
</evidence>
<evidence type="ECO:0000256" key="10">
    <source>
        <dbReference type="ARBA" id="ARBA00040743"/>
    </source>
</evidence>
<gene>
    <name evidence="15" type="ORF">AX13_03760</name>
</gene>
<protein>
    <recommendedName>
        <fullName evidence="10">Periplasmic chaperone PpiD</fullName>
    </recommendedName>
    <alternativeName>
        <fullName evidence="11">Periplasmic folding chaperone</fullName>
    </alternativeName>
</protein>
<keyword evidence="2" id="KW-1003">Cell membrane</keyword>
<evidence type="ECO:0000313" key="16">
    <source>
        <dbReference type="Proteomes" id="UP000020766"/>
    </source>
</evidence>
<feature type="transmembrane region" description="Helical" evidence="13">
    <location>
        <begin position="12"/>
        <end position="29"/>
    </location>
</feature>
<dbReference type="PROSITE" id="PS50198">
    <property type="entry name" value="PPIC_PPIASE_2"/>
    <property type="match status" value="1"/>
</dbReference>
<dbReference type="InterPro" id="IPR023058">
    <property type="entry name" value="PPIase_PpiC_CS"/>
</dbReference>
<dbReference type="SUPFAM" id="SSF109998">
    <property type="entry name" value="Triger factor/SurA peptide-binding domain-like"/>
    <property type="match status" value="1"/>
</dbReference>
<name>A0A014P0A6_9BURK</name>
<feature type="domain" description="PpiC" evidence="14">
    <location>
        <begin position="268"/>
        <end position="371"/>
    </location>
</feature>
<dbReference type="InterPro" id="IPR046357">
    <property type="entry name" value="PPIase_dom_sf"/>
</dbReference>
<dbReference type="Pfam" id="PF00639">
    <property type="entry name" value="Rotamase"/>
    <property type="match status" value="1"/>
</dbReference>
<evidence type="ECO:0000256" key="1">
    <source>
        <dbReference type="ARBA" id="ARBA00004382"/>
    </source>
</evidence>
<dbReference type="AlphaFoldDB" id="A0A014P0A6"/>
<dbReference type="GO" id="GO:0003755">
    <property type="term" value="F:peptidyl-prolyl cis-trans isomerase activity"/>
    <property type="evidence" value="ECO:0007669"/>
    <property type="project" value="UniProtKB-KW"/>
</dbReference>
<dbReference type="STRING" id="225991.MA05_12340"/>
<dbReference type="GO" id="GO:0005886">
    <property type="term" value="C:plasma membrane"/>
    <property type="evidence" value="ECO:0007669"/>
    <property type="project" value="UniProtKB-SubCell"/>
</dbReference>
<evidence type="ECO:0000256" key="11">
    <source>
        <dbReference type="ARBA" id="ARBA00042775"/>
    </source>
</evidence>
<dbReference type="EMBL" id="JBOK01000014">
    <property type="protein sequence ID" value="EXU79585.1"/>
    <property type="molecule type" value="Genomic_DNA"/>
</dbReference>
<evidence type="ECO:0000259" key="14">
    <source>
        <dbReference type="PROSITE" id="PS50198"/>
    </source>
</evidence>
<keyword evidence="4 13" id="KW-0812">Transmembrane</keyword>
<keyword evidence="6 13" id="KW-0472">Membrane</keyword>
<dbReference type="PANTHER" id="PTHR47529:SF1">
    <property type="entry name" value="PERIPLASMIC CHAPERONE PPID"/>
    <property type="match status" value="1"/>
</dbReference>
<reference evidence="15 16" key="1">
    <citation type="submission" date="2014-01" db="EMBL/GenBank/DDBJ databases">
        <title>Interspecies Systems Biology Uncovers Metabolites Affecting C. elegans Gene Expression and Life History Traits.</title>
        <authorList>
            <person name="Watson E."/>
            <person name="Macneil L.T."/>
            <person name="Ritter A.D."/>
            <person name="Yilmaz L.S."/>
            <person name="Rosebrock A.P."/>
            <person name="Caudy A.A."/>
            <person name="Walhout A.J."/>
        </authorList>
    </citation>
    <scope>NUCLEOTIDE SEQUENCE [LARGE SCALE GENOMIC DNA]</scope>
    <source>
        <strain evidence="15 16">DA1877</strain>
    </source>
</reference>
<comment type="subcellular location">
    <subcellularLocation>
        <location evidence="1">Cell inner membrane</location>
        <topology evidence="1">Single-pass type II membrane protein</topology>
        <orientation evidence="1">Periplasmic side</orientation>
    </subcellularLocation>
</comment>
<dbReference type="PANTHER" id="PTHR47529">
    <property type="entry name" value="PEPTIDYL-PROLYL CIS-TRANS ISOMERASE D"/>
    <property type="match status" value="1"/>
</dbReference>
<dbReference type="RefSeq" id="WP_043384595.1">
    <property type="nucleotide sequence ID" value="NZ_JBOK01000014.1"/>
</dbReference>
<dbReference type="Gene3D" id="3.10.50.40">
    <property type="match status" value="1"/>
</dbReference>
<accession>A0A014P0A6</accession>
<organism evidence="15 16">
    <name type="scientific">Comamonas aquatica DA1877</name>
    <dbReference type="NCBI Taxonomy" id="1457173"/>
    <lineage>
        <taxon>Bacteria</taxon>
        <taxon>Pseudomonadati</taxon>
        <taxon>Pseudomonadota</taxon>
        <taxon>Betaproteobacteria</taxon>
        <taxon>Burkholderiales</taxon>
        <taxon>Comamonadaceae</taxon>
        <taxon>Comamonas</taxon>
    </lineage>
</organism>
<evidence type="ECO:0000256" key="5">
    <source>
        <dbReference type="ARBA" id="ARBA00022989"/>
    </source>
</evidence>
<evidence type="ECO:0000256" key="3">
    <source>
        <dbReference type="ARBA" id="ARBA00022519"/>
    </source>
</evidence>
<keyword evidence="3" id="KW-0997">Cell inner membrane</keyword>
<evidence type="ECO:0000256" key="13">
    <source>
        <dbReference type="SAM" id="Phobius"/>
    </source>
</evidence>
<sequence length="633" mass="68898">MLESIRKHSKFVMILLFLLIIPSFIFVGIDQSYFSGASPTVARVAGQDITQNDWDNTHRVESDRLRAENPGIDAKLLDSPEARYATLERMVRDRVFQAAAQKMHLVTSDAALARTLQGIPAIANLRKPDGSLDAEGYRALLAAQGMTPEAYEASLRRDMSVGQVVGNVMNTALATPVVANAAMDAFLQRREIQVAQFKPQDYVAKVQVSDEALKSFYAANTAKFQQSEQARVEYVVLDLKSVRDSIELNEADLQTYYKENAARLAGGQEERRASHILVNAPKTMSAAERDAAKAKAQAIADKVKANPSSFAAVAKAESQDTGSAPQGGDLGFFGRGAMVPEFEQAAFSMNKGAISDVVESEFGFHVIQVTDVKLPAVPSFAAVREKIVNDLKDQQAQRKYAEVAELFANTVYEQSDSLQPVVDKLGLKLQMADGVTREPRPGVEGPLANPAFLQALFAADSIDHKRNTDAIDLGSNQMVSGRVVNYQPAKQLALEDVTDRVKTLYVQQQSAVLAREAGEAKLQAWKADASQAQGLLPAVVVSRDNPVGMPRQVLDAALQAKTDSLPAWEGVSLGDAGYAIVKVNRIVGQAERTADFNQQASMQYVQLFGTAEGAAYYELLKKKFDVQIKVARP</sequence>
<dbReference type="InterPro" id="IPR052029">
    <property type="entry name" value="PpiD_chaperone"/>
</dbReference>
<dbReference type="PATRIC" id="fig|1457173.3.peg.2419"/>
<dbReference type="InterPro" id="IPR000297">
    <property type="entry name" value="PPIase_PpiC"/>
</dbReference>
<dbReference type="PROSITE" id="PS01096">
    <property type="entry name" value="PPIC_PPIASE_1"/>
    <property type="match status" value="1"/>
</dbReference>
<dbReference type="Proteomes" id="UP000020766">
    <property type="component" value="Unassembled WGS sequence"/>
</dbReference>
<keyword evidence="5 13" id="KW-1133">Transmembrane helix</keyword>
<evidence type="ECO:0000256" key="2">
    <source>
        <dbReference type="ARBA" id="ARBA00022475"/>
    </source>
</evidence>
<evidence type="ECO:0000256" key="4">
    <source>
        <dbReference type="ARBA" id="ARBA00022692"/>
    </source>
</evidence>
<evidence type="ECO:0000256" key="7">
    <source>
        <dbReference type="ARBA" id="ARBA00023186"/>
    </source>
</evidence>
<proteinExistence type="inferred from homology"/>
<evidence type="ECO:0000256" key="9">
    <source>
        <dbReference type="ARBA" id="ARBA00038408"/>
    </source>
</evidence>
<dbReference type="Gene3D" id="1.10.4030.10">
    <property type="entry name" value="Porin chaperone SurA, peptide-binding domain"/>
    <property type="match status" value="1"/>
</dbReference>
<keyword evidence="8 12" id="KW-0413">Isomerase</keyword>
<keyword evidence="7" id="KW-0143">Chaperone</keyword>
<dbReference type="SUPFAM" id="SSF54534">
    <property type="entry name" value="FKBP-like"/>
    <property type="match status" value="1"/>
</dbReference>
<dbReference type="Pfam" id="PF13624">
    <property type="entry name" value="SurA_N_3"/>
    <property type="match status" value="1"/>
</dbReference>
<evidence type="ECO:0000313" key="15">
    <source>
        <dbReference type="EMBL" id="EXU79585.1"/>
    </source>
</evidence>
<evidence type="ECO:0000256" key="12">
    <source>
        <dbReference type="PROSITE-ProRule" id="PRU00278"/>
    </source>
</evidence>